<evidence type="ECO:0000313" key="13">
    <source>
        <dbReference type="Proteomes" id="UP000593572"/>
    </source>
</evidence>
<dbReference type="Pfam" id="PF05786">
    <property type="entry name" value="Cnd2"/>
    <property type="match status" value="1"/>
</dbReference>
<gene>
    <name evidence="12" type="ORF">Golob_019409</name>
</gene>
<evidence type="ECO:0000256" key="11">
    <source>
        <dbReference type="SAM" id="MobiDB-lite"/>
    </source>
</evidence>
<dbReference type="GO" id="GO:0005737">
    <property type="term" value="C:cytoplasm"/>
    <property type="evidence" value="ECO:0007669"/>
    <property type="project" value="UniProtKB-SubCell"/>
</dbReference>
<dbReference type="GO" id="GO:0007076">
    <property type="term" value="P:mitotic chromosome condensation"/>
    <property type="evidence" value="ECO:0007669"/>
    <property type="project" value="InterPro"/>
</dbReference>
<keyword evidence="9" id="KW-0226">DNA condensation</keyword>
<dbReference type="EMBL" id="JABEZX010000001">
    <property type="protein sequence ID" value="MBA0548301.1"/>
    <property type="molecule type" value="Genomic_DNA"/>
</dbReference>
<evidence type="ECO:0000256" key="2">
    <source>
        <dbReference type="ARBA" id="ARBA00004496"/>
    </source>
</evidence>
<proteinExistence type="inferred from homology"/>
<comment type="caution">
    <text evidence="12">The sequence shown here is derived from an EMBL/GenBank/DDBJ whole genome shotgun (WGS) entry which is preliminary data.</text>
</comment>
<dbReference type="PANTHER" id="PTHR13108">
    <property type="entry name" value="CONDENSIN COMPLEX SUBUNIT 2"/>
    <property type="match status" value="1"/>
</dbReference>
<evidence type="ECO:0000256" key="3">
    <source>
        <dbReference type="ARBA" id="ARBA00009471"/>
    </source>
</evidence>
<keyword evidence="5" id="KW-0158">Chromosome</keyword>
<dbReference type="GO" id="GO:0000796">
    <property type="term" value="C:condensin complex"/>
    <property type="evidence" value="ECO:0007669"/>
    <property type="project" value="InterPro"/>
</dbReference>
<dbReference type="AlphaFoldDB" id="A0A7J8L776"/>
<evidence type="ECO:0000313" key="12">
    <source>
        <dbReference type="EMBL" id="MBA0548301.1"/>
    </source>
</evidence>
<dbReference type="Proteomes" id="UP000593572">
    <property type="component" value="Unassembled WGS sequence"/>
</dbReference>
<sequence>MSLVVLHLRVLKLMVLIMMTSQALLMRNLMEWSQLLRDTEQLSFNNPDADDKFEEVDEYLFLSLGFPLKQNAWAGPDHWKYRKTKGSEDVPNEENTVASTKKARNKKQTEPDIDFTKALDDELLDIFAPPKNLKSLLLPSNRAPCNTKLPEDCHYQPEDLVKLFLLPNVMVMFDHKFATKI</sequence>
<evidence type="ECO:0000256" key="7">
    <source>
        <dbReference type="ARBA" id="ARBA00022618"/>
    </source>
</evidence>
<evidence type="ECO:0000256" key="5">
    <source>
        <dbReference type="ARBA" id="ARBA00022454"/>
    </source>
</evidence>
<evidence type="ECO:0000256" key="6">
    <source>
        <dbReference type="ARBA" id="ARBA00022490"/>
    </source>
</evidence>
<comment type="subcellular location">
    <subcellularLocation>
        <location evidence="1">Chromosome</location>
    </subcellularLocation>
    <subcellularLocation>
        <location evidence="2">Cytoplasm</location>
    </subcellularLocation>
</comment>
<keyword evidence="7" id="KW-0132">Cell division</keyword>
<keyword evidence="13" id="KW-1185">Reference proteome</keyword>
<name>A0A7J8L776_9ROSI</name>
<evidence type="ECO:0000256" key="1">
    <source>
        <dbReference type="ARBA" id="ARBA00004286"/>
    </source>
</evidence>
<dbReference type="GO" id="GO:0051301">
    <property type="term" value="P:cell division"/>
    <property type="evidence" value="ECO:0007669"/>
    <property type="project" value="UniProtKB-KW"/>
</dbReference>
<keyword evidence="10" id="KW-0131">Cell cycle</keyword>
<organism evidence="12 13">
    <name type="scientific">Gossypium lobatum</name>
    <dbReference type="NCBI Taxonomy" id="34289"/>
    <lineage>
        <taxon>Eukaryota</taxon>
        <taxon>Viridiplantae</taxon>
        <taxon>Streptophyta</taxon>
        <taxon>Embryophyta</taxon>
        <taxon>Tracheophyta</taxon>
        <taxon>Spermatophyta</taxon>
        <taxon>Magnoliopsida</taxon>
        <taxon>eudicotyledons</taxon>
        <taxon>Gunneridae</taxon>
        <taxon>Pentapetalae</taxon>
        <taxon>rosids</taxon>
        <taxon>malvids</taxon>
        <taxon>Malvales</taxon>
        <taxon>Malvaceae</taxon>
        <taxon>Malvoideae</taxon>
        <taxon>Gossypium</taxon>
    </lineage>
</organism>
<evidence type="ECO:0000256" key="8">
    <source>
        <dbReference type="ARBA" id="ARBA00022776"/>
    </source>
</evidence>
<keyword evidence="8" id="KW-0498">Mitosis</keyword>
<dbReference type="PANTHER" id="PTHR13108:SF9">
    <property type="entry name" value="CONDENSIN COMPLEX SUBUNIT 2"/>
    <property type="match status" value="1"/>
</dbReference>
<evidence type="ECO:0000256" key="10">
    <source>
        <dbReference type="ARBA" id="ARBA00023306"/>
    </source>
</evidence>
<feature type="region of interest" description="Disordered" evidence="11">
    <location>
        <begin position="83"/>
        <end position="109"/>
    </location>
</feature>
<dbReference type="GO" id="GO:0003682">
    <property type="term" value="F:chromatin binding"/>
    <property type="evidence" value="ECO:0007669"/>
    <property type="project" value="TreeGrafter"/>
</dbReference>
<evidence type="ECO:0000256" key="9">
    <source>
        <dbReference type="ARBA" id="ARBA00023067"/>
    </source>
</evidence>
<accession>A0A7J8L776</accession>
<reference evidence="12 13" key="1">
    <citation type="journal article" date="2019" name="Genome Biol. Evol.">
        <title>Insights into the evolution of the New World diploid cottons (Gossypium, subgenus Houzingenia) based on genome sequencing.</title>
        <authorList>
            <person name="Grover C.E."/>
            <person name="Arick M.A. 2nd"/>
            <person name="Thrash A."/>
            <person name="Conover J.L."/>
            <person name="Sanders W.S."/>
            <person name="Peterson D.G."/>
            <person name="Frelichowski J.E."/>
            <person name="Scheffler J.A."/>
            <person name="Scheffler B.E."/>
            <person name="Wendel J.F."/>
        </authorList>
    </citation>
    <scope>NUCLEOTIDE SEQUENCE [LARGE SCALE GENOMIC DNA]</scope>
    <source>
        <strain evidence="12">157</strain>
        <tissue evidence="12">Leaf</tissue>
    </source>
</reference>
<keyword evidence="6" id="KW-0963">Cytoplasm</keyword>
<evidence type="ECO:0000256" key="4">
    <source>
        <dbReference type="ARBA" id="ARBA00016065"/>
    </source>
</evidence>
<dbReference type="InterPro" id="IPR022816">
    <property type="entry name" value="Condensin_barren_su2"/>
</dbReference>
<protein>
    <recommendedName>
        <fullName evidence="4">Condensin complex subunit 2</fullName>
    </recommendedName>
</protein>
<comment type="similarity">
    <text evidence="3">Belongs to the CND2 (condensin subunit 2) family.</text>
</comment>